<dbReference type="EMBL" id="CM000606">
    <property type="protein sequence ID" value="EEC50951.1"/>
    <property type="molecule type" value="Genomic_DNA"/>
</dbReference>
<dbReference type="InterPro" id="IPR036291">
    <property type="entry name" value="NAD(P)-bd_dom_sf"/>
</dbReference>
<evidence type="ECO:0000256" key="1">
    <source>
        <dbReference type="ARBA" id="ARBA00006484"/>
    </source>
</evidence>
<dbReference type="Gene3D" id="3.40.50.720">
    <property type="entry name" value="NAD(P)-binding Rossmann-like Domain"/>
    <property type="match status" value="1"/>
</dbReference>
<keyword evidence="4" id="KW-1185">Reference proteome</keyword>
<dbReference type="PRINTS" id="PR00081">
    <property type="entry name" value="GDHRDH"/>
</dbReference>
<dbReference type="PANTHER" id="PTHR24320">
    <property type="entry name" value="RETINOL DEHYDROGENASE"/>
    <property type="match status" value="1"/>
</dbReference>
<dbReference type="HOGENOM" id="CLU_010194_44_5_1"/>
<dbReference type="GO" id="GO:0016491">
    <property type="term" value="F:oxidoreductase activity"/>
    <property type="evidence" value="ECO:0007669"/>
    <property type="project" value="UniProtKB-KW"/>
</dbReference>
<proteinExistence type="inferred from homology"/>
<dbReference type="RefSeq" id="XP_002178137.1">
    <property type="nucleotide sequence ID" value="XM_002178101.1"/>
</dbReference>
<evidence type="ECO:0000256" key="2">
    <source>
        <dbReference type="ARBA" id="ARBA00023002"/>
    </source>
</evidence>
<dbReference type="Proteomes" id="UP000000759">
    <property type="component" value="Chromosome 2"/>
</dbReference>
<dbReference type="Pfam" id="PF00106">
    <property type="entry name" value="adh_short"/>
    <property type="match status" value="1"/>
</dbReference>
<dbReference type="STRING" id="556484.B7FTD8"/>
<protein>
    <submittedName>
        <fullName evidence="3">Uncharacterized protein</fullName>
    </submittedName>
</protein>
<gene>
    <name evidence="3" type="ORF">PHATRDRAFT_43764</name>
</gene>
<evidence type="ECO:0000313" key="4">
    <source>
        <dbReference type="Proteomes" id="UP000000759"/>
    </source>
</evidence>
<dbReference type="GeneID" id="7197041"/>
<dbReference type="OrthoDB" id="191139at2759"/>
<reference evidence="4" key="2">
    <citation type="submission" date="2008-08" db="EMBL/GenBank/DDBJ databases">
        <authorList>
            <consortium name="Diatom Consortium"/>
            <person name="Grigoriev I."/>
            <person name="Grimwood J."/>
            <person name="Kuo A."/>
            <person name="Otillar R.P."/>
            <person name="Salamov A."/>
            <person name="Detter J.C."/>
            <person name="Lindquist E."/>
            <person name="Shapiro H."/>
            <person name="Lucas S."/>
            <person name="Glavina del Rio T."/>
            <person name="Pitluck S."/>
            <person name="Rokhsar D."/>
            <person name="Bowler C."/>
        </authorList>
    </citation>
    <scope>GENOME REANNOTATION</scope>
    <source>
        <strain evidence="4">CCAP 1055/1</strain>
    </source>
</reference>
<dbReference type="SUPFAM" id="SSF51735">
    <property type="entry name" value="NAD(P)-binding Rossmann-fold domains"/>
    <property type="match status" value="1"/>
</dbReference>
<dbReference type="AlphaFoldDB" id="B7FTD8"/>
<dbReference type="PANTHER" id="PTHR24320:SF148">
    <property type="entry name" value="NAD(P)-BINDING ROSSMANN-FOLD SUPERFAMILY PROTEIN"/>
    <property type="match status" value="1"/>
</dbReference>
<organism evidence="3 4">
    <name type="scientific">Phaeodactylum tricornutum (strain CCAP 1055/1)</name>
    <dbReference type="NCBI Taxonomy" id="556484"/>
    <lineage>
        <taxon>Eukaryota</taxon>
        <taxon>Sar</taxon>
        <taxon>Stramenopiles</taxon>
        <taxon>Ochrophyta</taxon>
        <taxon>Bacillariophyta</taxon>
        <taxon>Bacillariophyceae</taxon>
        <taxon>Bacillariophycidae</taxon>
        <taxon>Naviculales</taxon>
        <taxon>Phaeodactylaceae</taxon>
        <taxon>Phaeodactylum</taxon>
    </lineage>
</organism>
<dbReference type="eggNOG" id="KOG1208">
    <property type="taxonomic scope" value="Eukaryota"/>
</dbReference>
<accession>B7FTD8</accession>
<comment type="similarity">
    <text evidence="1">Belongs to the short-chain dehydrogenases/reductases (SDR) family.</text>
</comment>
<dbReference type="KEGG" id="pti:PHATRDRAFT_43764"/>
<sequence>MSIRSKQTTEFHFERVLLYGKRKKSLPPKSCLVFKVTDMTCFNSVSQPTSCWIVQVFLVPICVADVSDAMSRTCRTAILVTGSTDGIGLTTAKNVASRGYDVIIHGRETTRLDQARKAVHAYAVQHSSDPGRLFPLPPADFSSIRECHGFAHDVRNLCKEKDLQLCVLMNNAGVYSEKHIITEDGLEQTFAVNVVAPFIVTSLLLPTLLQQKSRIVIASSISQCGKIRSWKDLHYQNRSYSADASYSESKLLDAMLSMEMADRLQKAGFGTNQITCNCLDPGTVNTKMLLAGWGACGIHVEDALDQTWLCTSEEVENETGKYFVYQKDRSAQSSAYDQNERNKMWALLSELAPEAAAMWTFDWYK</sequence>
<evidence type="ECO:0000313" key="3">
    <source>
        <dbReference type="EMBL" id="EEC50951.1"/>
    </source>
</evidence>
<name>B7FTD8_PHATC</name>
<dbReference type="InParanoid" id="B7FTD8"/>
<keyword evidence="2" id="KW-0560">Oxidoreductase</keyword>
<dbReference type="PaxDb" id="2850-Phatr43764"/>
<dbReference type="InterPro" id="IPR002347">
    <property type="entry name" value="SDR_fam"/>
</dbReference>
<reference evidence="3 4" key="1">
    <citation type="journal article" date="2008" name="Nature">
        <title>The Phaeodactylum genome reveals the evolutionary history of diatom genomes.</title>
        <authorList>
            <person name="Bowler C."/>
            <person name="Allen A.E."/>
            <person name="Badger J.H."/>
            <person name="Grimwood J."/>
            <person name="Jabbari K."/>
            <person name="Kuo A."/>
            <person name="Maheswari U."/>
            <person name="Martens C."/>
            <person name="Maumus F."/>
            <person name="Otillar R.P."/>
            <person name="Rayko E."/>
            <person name="Salamov A."/>
            <person name="Vandepoele K."/>
            <person name="Beszteri B."/>
            <person name="Gruber A."/>
            <person name="Heijde M."/>
            <person name="Katinka M."/>
            <person name="Mock T."/>
            <person name="Valentin K."/>
            <person name="Verret F."/>
            <person name="Berges J.A."/>
            <person name="Brownlee C."/>
            <person name="Cadoret J.P."/>
            <person name="Chiovitti A."/>
            <person name="Choi C.J."/>
            <person name="Coesel S."/>
            <person name="De Martino A."/>
            <person name="Detter J.C."/>
            <person name="Durkin C."/>
            <person name="Falciatore A."/>
            <person name="Fournet J."/>
            <person name="Haruta M."/>
            <person name="Huysman M.J."/>
            <person name="Jenkins B.D."/>
            <person name="Jiroutova K."/>
            <person name="Jorgensen R.E."/>
            <person name="Joubert Y."/>
            <person name="Kaplan A."/>
            <person name="Kroger N."/>
            <person name="Kroth P.G."/>
            <person name="La Roche J."/>
            <person name="Lindquist E."/>
            <person name="Lommer M."/>
            <person name="Martin-Jezequel V."/>
            <person name="Lopez P.J."/>
            <person name="Lucas S."/>
            <person name="Mangogna M."/>
            <person name="McGinnis K."/>
            <person name="Medlin L.K."/>
            <person name="Montsant A."/>
            <person name="Oudot-Le Secq M.P."/>
            <person name="Napoli C."/>
            <person name="Obornik M."/>
            <person name="Parker M.S."/>
            <person name="Petit J.L."/>
            <person name="Porcel B.M."/>
            <person name="Poulsen N."/>
            <person name="Robison M."/>
            <person name="Rychlewski L."/>
            <person name="Rynearson T.A."/>
            <person name="Schmutz J."/>
            <person name="Shapiro H."/>
            <person name="Siaut M."/>
            <person name="Stanley M."/>
            <person name="Sussman M.R."/>
            <person name="Taylor A.R."/>
            <person name="Vardi A."/>
            <person name="von Dassow P."/>
            <person name="Vyverman W."/>
            <person name="Willis A."/>
            <person name="Wyrwicz L.S."/>
            <person name="Rokhsar D.S."/>
            <person name="Weissenbach J."/>
            <person name="Armbrust E.V."/>
            <person name="Green B.R."/>
            <person name="Van de Peer Y."/>
            <person name="Grigoriev I.V."/>
        </authorList>
    </citation>
    <scope>NUCLEOTIDE SEQUENCE [LARGE SCALE GENOMIC DNA]</scope>
    <source>
        <strain evidence="3 4">CCAP 1055/1</strain>
    </source>
</reference>